<reference evidence="1 2" key="1">
    <citation type="submission" date="2020-03" db="EMBL/GenBank/DDBJ databases">
        <authorList>
            <person name="Lai Q."/>
        </authorList>
    </citation>
    <scope>NUCLEOTIDE SEQUENCE [LARGE SCALE GENOMIC DNA]</scope>
    <source>
        <strain evidence="1 2">CCUG 25036</strain>
    </source>
</reference>
<dbReference type="Proteomes" id="UP000490980">
    <property type="component" value="Unassembled WGS sequence"/>
</dbReference>
<comment type="caution">
    <text evidence="1">The sequence shown here is derived from an EMBL/GenBank/DDBJ whole genome shotgun (WGS) entry which is preliminary data.</text>
</comment>
<sequence length="204" mass="22177">MAVALWWIPDDIRRRWLVFLPDETCDGAVMKRVFLGVCLFAGVMVGMGVNATDQSSFWREQPASSQQKVTPAHYLAYTLDLAALKRALASLPARIGMPAPDGTSHDFEVTAAQPLPPALAAKYPDIRSYQGRDGQGRRLRLDISDKGLKAAVYGDAKGVWLVQRADTLSGDAGSAAAPGDVYWSFLRNDLPATPGTFREGGVRR</sequence>
<accession>A0A7X5UD46</accession>
<organism evidence="1 2">
    <name type="scientific">Luteibacter anthropi</name>
    <dbReference type="NCBI Taxonomy" id="564369"/>
    <lineage>
        <taxon>Bacteria</taxon>
        <taxon>Pseudomonadati</taxon>
        <taxon>Pseudomonadota</taxon>
        <taxon>Gammaproteobacteria</taxon>
        <taxon>Lysobacterales</taxon>
        <taxon>Rhodanobacteraceae</taxon>
        <taxon>Luteibacter</taxon>
    </lineage>
</organism>
<evidence type="ECO:0000313" key="2">
    <source>
        <dbReference type="Proteomes" id="UP000490980"/>
    </source>
</evidence>
<dbReference type="AlphaFoldDB" id="A0A7X5UD46"/>
<evidence type="ECO:0000313" key="1">
    <source>
        <dbReference type="EMBL" id="NII08306.1"/>
    </source>
</evidence>
<name>A0A7X5UD46_9GAMM</name>
<proteinExistence type="predicted"/>
<dbReference type="EMBL" id="JAARLZ010000011">
    <property type="protein sequence ID" value="NII08306.1"/>
    <property type="molecule type" value="Genomic_DNA"/>
</dbReference>
<dbReference type="RefSeq" id="WP_166950946.1">
    <property type="nucleotide sequence ID" value="NZ_JAARLZ010000011.1"/>
</dbReference>
<protein>
    <submittedName>
        <fullName evidence="1">Uncharacterized protein</fullName>
    </submittedName>
</protein>
<keyword evidence="2" id="KW-1185">Reference proteome</keyword>
<gene>
    <name evidence="1" type="ORF">HBF25_18120</name>
</gene>